<feature type="region of interest" description="Disordered" evidence="1">
    <location>
        <begin position="235"/>
        <end position="256"/>
    </location>
</feature>
<sequence length="256" mass="29031">MPALHYHWGGAEARASCLLVLLPGFFDDPDAFERQGVVDQIHRARPTCDVVAMSLHLYDYRDESVVDRVHEDVVLEARRRGYRQVWLVGISMGALAAVLTAREHPEDIDGLVLVSPYLGTPGFAQRFERELARHGGLVAWARATPDRPCRYSRVLHDPRPVWRWLAGYGMHPDRMPPLWLAFGRDDRFADAQRLLAGEVAADHQLVVEGRHDWATWRRITQDLVAELPLELASDESAPREALPRGQLARRPAASDW</sequence>
<evidence type="ECO:0000256" key="1">
    <source>
        <dbReference type="SAM" id="MobiDB-lite"/>
    </source>
</evidence>
<dbReference type="CDD" id="cd01653">
    <property type="entry name" value="GATase1"/>
    <property type="match status" value="1"/>
</dbReference>
<dbReference type="STRING" id="927083.DB32_004353"/>
<evidence type="ECO:0000313" key="4">
    <source>
        <dbReference type="Proteomes" id="UP000034883"/>
    </source>
</evidence>
<dbReference type="Gene3D" id="3.40.50.1820">
    <property type="entry name" value="alpha/beta hydrolase"/>
    <property type="match status" value="1"/>
</dbReference>
<dbReference type="SUPFAM" id="SSF53474">
    <property type="entry name" value="alpha/beta-Hydrolases"/>
    <property type="match status" value="1"/>
</dbReference>
<dbReference type="AlphaFoldDB" id="A0A0F6SFM5"/>
<evidence type="ECO:0000313" key="3">
    <source>
        <dbReference type="EMBL" id="AKF07204.1"/>
    </source>
</evidence>
<organism evidence="3 4">
    <name type="scientific">Sandaracinus amylolyticus</name>
    <dbReference type="NCBI Taxonomy" id="927083"/>
    <lineage>
        <taxon>Bacteria</taxon>
        <taxon>Pseudomonadati</taxon>
        <taxon>Myxococcota</taxon>
        <taxon>Polyangia</taxon>
        <taxon>Polyangiales</taxon>
        <taxon>Sandaracinaceae</taxon>
        <taxon>Sandaracinus</taxon>
    </lineage>
</organism>
<dbReference type="Pfam" id="PF12146">
    <property type="entry name" value="Hydrolase_4"/>
    <property type="match status" value="1"/>
</dbReference>
<gene>
    <name evidence="3" type="ORF">DB32_004353</name>
</gene>
<name>A0A0F6SFM5_9BACT</name>
<feature type="domain" description="Serine aminopeptidase S33" evidence="2">
    <location>
        <begin position="78"/>
        <end position="134"/>
    </location>
</feature>
<evidence type="ECO:0000259" key="2">
    <source>
        <dbReference type="Pfam" id="PF12146"/>
    </source>
</evidence>
<protein>
    <recommendedName>
        <fullName evidence="2">Serine aminopeptidase S33 domain-containing protein</fullName>
    </recommendedName>
</protein>
<accession>A0A0F6SFM5</accession>
<dbReference type="InterPro" id="IPR022742">
    <property type="entry name" value="Hydrolase_4"/>
</dbReference>
<dbReference type="InterPro" id="IPR029058">
    <property type="entry name" value="AB_hydrolase_fold"/>
</dbReference>
<dbReference type="Proteomes" id="UP000034883">
    <property type="component" value="Chromosome"/>
</dbReference>
<proteinExistence type="predicted"/>
<dbReference type="EMBL" id="CP011125">
    <property type="protein sequence ID" value="AKF07204.1"/>
    <property type="molecule type" value="Genomic_DNA"/>
</dbReference>
<keyword evidence="4" id="KW-1185">Reference proteome</keyword>
<reference evidence="3 4" key="1">
    <citation type="submission" date="2015-03" db="EMBL/GenBank/DDBJ databases">
        <title>Genome assembly of Sandaracinus amylolyticus DSM 53668.</title>
        <authorList>
            <person name="Sharma G."/>
            <person name="Subramanian S."/>
        </authorList>
    </citation>
    <scope>NUCLEOTIDE SEQUENCE [LARGE SCALE GENOMIC DNA]</scope>
    <source>
        <strain evidence="3 4">DSM 53668</strain>
    </source>
</reference>
<dbReference type="KEGG" id="samy:DB32_004353"/>